<dbReference type="EMBL" id="JAGQKX010000043">
    <property type="protein sequence ID" value="MCA9390188.1"/>
    <property type="molecule type" value="Genomic_DNA"/>
</dbReference>
<feature type="transmembrane region" description="Helical" evidence="1">
    <location>
        <begin position="15"/>
        <end position="36"/>
    </location>
</feature>
<dbReference type="Proteomes" id="UP000701698">
    <property type="component" value="Unassembled WGS sequence"/>
</dbReference>
<evidence type="ECO:0000313" key="4">
    <source>
        <dbReference type="Proteomes" id="UP000701698"/>
    </source>
</evidence>
<keyword evidence="1" id="KW-0812">Transmembrane</keyword>
<gene>
    <name evidence="3" type="ORF">KC571_02185</name>
</gene>
<dbReference type="InterPro" id="IPR018765">
    <property type="entry name" value="DUF2341"/>
</dbReference>
<keyword evidence="1" id="KW-0472">Membrane</keyword>
<proteinExistence type="predicted"/>
<dbReference type="Pfam" id="PF10102">
    <property type="entry name" value="DUF2341"/>
    <property type="match status" value="1"/>
</dbReference>
<dbReference type="AlphaFoldDB" id="A0A955LGU4"/>
<protein>
    <submittedName>
        <fullName evidence="3">DUF2341 domain-containing protein</fullName>
    </submittedName>
</protein>
<sequence length="270" mass="28878">MRNIKLLQKPTRRRILSVLAMVGSSLLMVGLVFLSLNNEASAGWWNEGWQYRIAIPVSNNTTEESDVYINFTGGDAFDTSDSSKFQTDCGDMRFTNAGGNILPHYIVSGCGTSSTVVHVHFGTFPAGDMTIYLYYGNSSAEDGGEGSDFSTEASNYTIGTAGSEEVGPGPVAYWSFDEGYGSTAKSNVVKEETVTTSVTLSPSTLANEVAGTYTWTNPNDAASSNDVNAYVYKSPPGLGFTSYYLKATDFGFSIPSSATIDGIEVNVEKS</sequence>
<keyword evidence="1" id="KW-1133">Transmembrane helix</keyword>
<evidence type="ECO:0000313" key="3">
    <source>
        <dbReference type="EMBL" id="MCA9390188.1"/>
    </source>
</evidence>
<evidence type="ECO:0000256" key="1">
    <source>
        <dbReference type="SAM" id="Phobius"/>
    </source>
</evidence>
<feature type="domain" description="DUF2341" evidence="2">
    <location>
        <begin position="88"/>
        <end position="146"/>
    </location>
</feature>
<evidence type="ECO:0000259" key="2">
    <source>
        <dbReference type="Pfam" id="PF10102"/>
    </source>
</evidence>
<feature type="non-terminal residue" evidence="3">
    <location>
        <position position="270"/>
    </location>
</feature>
<reference evidence="3" key="2">
    <citation type="journal article" date="2021" name="Microbiome">
        <title>Successional dynamics and alternative stable states in a saline activated sludge microbial community over 9 years.</title>
        <authorList>
            <person name="Wang Y."/>
            <person name="Ye J."/>
            <person name="Ju F."/>
            <person name="Liu L."/>
            <person name="Boyd J.A."/>
            <person name="Deng Y."/>
            <person name="Parks D.H."/>
            <person name="Jiang X."/>
            <person name="Yin X."/>
            <person name="Woodcroft B.J."/>
            <person name="Tyson G.W."/>
            <person name="Hugenholtz P."/>
            <person name="Polz M.F."/>
            <person name="Zhang T."/>
        </authorList>
    </citation>
    <scope>NUCLEOTIDE SEQUENCE</scope>
    <source>
        <strain evidence="3">HKST-UBA01</strain>
    </source>
</reference>
<comment type="caution">
    <text evidence="3">The sequence shown here is derived from an EMBL/GenBank/DDBJ whole genome shotgun (WGS) entry which is preliminary data.</text>
</comment>
<reference evidence="3" key="1">
    <citation type="submission" date="2020-04" db="EMBL/GenBank/DDBJ databases">
        <authorList>
            <person name="Zhang T."/>
        </authorList>
    </citation>
    <scope>NUCLEOTIDE SEQUENCE</scope>
    <source>
        <strain evidence="3">HKST-UBA01</strain>
    </source>
</reference>
<name>A0A955LGU4_UNCKA</name>
<organism evidence="3 4">
    <name type="scientific">candidate division WWE3 bacterium</name>
    <dbReference type="NCBI Taxonomy" id="2053526"/>
    <lineage>
        <taxon>Bacteria</taxon>
        <taxon>Katanobacteria</taxon>
    </lineage>
</organism>
<accession>A0A955LGU4</accession>